<comment type="cofactor">
    <cofactor evidence="1">
        <name>Mg(2+)</name>
        <dbReference type="ChEBI" id="CHEBI:18420"/>
    </cofactor>
</comment>
<dbReference type="Pfam" id="PF08447">
    <property type="entry name" value="PAS_3"/>
    <property type="match status" value="1"/>
</dbReference>
<dbReference type="PROSITE" id="PS50112">
    <property type="entry name" value="PAS"/>
    <property type="match status" value="4"/>
</dbReference>
<dbReference type="Pfam" id="PF13426">
    <property type="entry name" value="PAS_9"/>
    <property type="match status" value="4"/>
</dbReference>
<dbReference type="GO" id="GO:0006355">
    <property type="term" value="P:regulation of DNA-templated transcription"/>
    <property type="evidence" value="ECO:0007669"/>
    <property type="project" value="InterPro"/>
</dbReference>
<comment type="catalytic activity">
    <reaction evidence="4">
        <text>3',3'-c-di-GMP + H2O = 5'-phosphoguanylyl(3'-&gt;5')guanosine + H(+)</text>
        <dbReference type="Rhea" id="RHEA:24902"/>
        <dbReference type="ChEBI" id="CHEBI:15377"/>
        <dbReference type="ChEBI" id="CHEBI:15378"/>
        <dbReference type="ChEBI" id="CHEBI:58754"/>
        <dbReference type="ChEBI" id="CHEBI:58805"/>
        <dbReference type="EC" id="3.1.4.52"/>
    </reaction>
    <physiologicalReaction direction="left-to-right" evidence="4">
        <dbReference type="Rhea" id="RHEA:24903"/>
    </physiologicalReaction>
</comment>
<reference evidence="9 10" key="1">
    <citation type="submission" date="2019-07" db="EMBL/GenBank/DDBJ databases">
        <title>The pathways for chlorine oxyanion respiration interact through the shared metabolite chlorate.</title>
        <authorList>
            <person name="Barnum T.P."/>
            <person name="Cheng Y."/>
            <person name="Hill K.A."/>
            <person name="Lucas L.N."/>
            <person name="Carlson H.K."/>
            <person name="Coates J.D."/>
        </authorList>
    </citation>
    <scope>NUCLEOTIDE SEQUENCE [LARGE SCALE GENOMIC DNA]</scope>
    <source>
        <strain evidence="9 10">BK-1</strain>
    </source>
</reference>
<dbReference type="InterPro" id="IPR043128">
    <property type="entry name" value="Rev_trsase/Diguanyl_cyclase"/>
</dbReference>
<dbReference type="NCBIfam" id="TIGR00229">
    <property type="entry name" value="sensory_box"/>
    <property type="match status" value="6"/>
</dbReference>
<dbReference type="InterPro" id="IPR001610">
    <property type="entry name" value="PAC"/>
</dbReference>
<protein>
    <recommendedName>
        <fullName evidence="2">cyclic-guanylate-specific phosphodiesterase</fullName>
        <ecNumber evidence="2">3.1.4.52</ecNumber>
    </recommendedName>
</protein>
<evidence type="ECO:0000256" key="2">
    <source>
        <dbReference type="ARBA" id="ARBA00012282"/>
    </source>
</evidence>
<gene>
    <name evidence="9" type="ORF">FHP88_17550</name>
</gene>
<dbReference type="EMBL" id="VMNH01000029">
    <property type="protein sequence ID" value="TVO69877.1"/>
    <property type="molecule type" value="Genomic_DNA"/>
</dbReference>
<dbReference type="SMART" id="SM00086">
    <property type="entry name" value="PAC"/>
    <property type="match status" value="6"/>
</dbReference>
<evidence type="ECO:0000259" key="8">
    <source>
        <dbReference type="PROSITE" id="PS50887"/>
    </source>
</evidence>
<evidence type="ECO:0000259" key="7">
    <source>
        <dbReference type="PROSITE" id="PS50883"/>
    </source>
</evidence>
<dbReference type="EC" id="3.1.4.52" evidence="2"/>
<evidence type="ECO:0000313" key="10">
    <source>
        <dbReference type="Proteomes" id="UP000316649"/>
    </source>
</evidence>
<feature type="domain" description="GGDEF" evidence="8">
    <location>
        <begin position="1231"/>
        <end position="1364"/>
    </location>
</feature>
<dbReference type="PANTHER" id="PTHR44757">
    <property type="entry name" value="DIGUANYLATE CYCLASE DGCP"/>
    <property type="match status" value="1"/>
</dbReference>
<dbReference type="InterPro" id="IPR035919">
    <property type="entry name" value="EAL_sf"/>
</dbReference>
<dbReference type="InterPro" id="IPR035965">
    <property type="entry name" value="PAS-like_dom_sf"/>
</dbReference>
<feature type="domain" description="EAL" evidence="7">
    <location>
        <begin position="1373"/>
        <end position="1627"/>
    </location>
</feature>
<dbReference type="Gene3D" id="3.30.450.20">
    <property type="entry name" value="PAS domain"/>
    <property type="match status" value="8"/>
</dbReference>
<evidence type="ECO:0000256" key="4">
    <source>
        <dbReference type="ARBA" id="ARBA00051114"/>
    </source>
</evidence>
<proteinExistence type="predicted"/>
<dbReference type="InterPro" id="IPR052155">
    <property type="entry name" value="Biofilm_reg_signaling"/>
</dbReference>
<feature type="domain" description="PAS" evidence="5">
    <location>
        <begin position="1074"/>
        <end position="1119"/>
    </location>
</feature>
<dbReference type="InterPro" id="IPR013767">
    <property type="entry name" value="PAS_fold"/>
</dbReference>
<feature type="domain" description="PAS" evidence="5">
    <location>
        <begin position="958"/>
        <end position="1028"/>
    </location>
</feature>
<keyword evidence="10" id="KW-1185">Reference proteome</keyword>
<dbReference type="SUPFAM" id="SSF55073">
    <property type="entry name" value="Nucleotide cyclase"/>
    <property type="match status" value="1"/>
</dbReference>
<dbReference type="FunFam" id="3.20.20.450:FF:000001">
    <property type="entry name" value="Cyclic di-GMP phosphodiesterase yahA"/>
    <property type="match status" value="1"/>
</dbReference>
<feature type="domain" description="PAS" evidence="5">
    <location>
        <begin position="288"/>
        <end position="334"/>
    </location>
</feature>
<dbReference type="InterPro" id="IPR000014">
    <property type="entry name" value="PAS"/>
</dbReference>
<dbReference type="SMART" id="SM00052">
    <property type="entry name" value="EAL"/>
    <property type="match status" value="1"/>
</dbReference>
<dbReference type="Proteomes" id="UP000316649">
    <property type="component" value="Unassembled WGS sequence"/>
</dbReference>
<sequence>MRLPSLSLEQYKEIIETTLDGVWLLDIEGHTQFVNQSVASMLGYSQQDMLGRPLGEFIEISARGQALVCLARSKAGHKEEREFCFIRKDGTSLWALFISAPLFEQGVLTGTVNLVIDFTERKMLEQAAQASEALYRRIFKSAGVGILEQDVSALLRWFDTLDQKAIQEPERFFDSNPQLLSVAASKIIVTRANPAAIELFHAENEAQLLGPIHRLFPESSYTSFKKALVGFMLGSRKIEVEILLHSFTRQFIQALIKIQVPEDKSEPLLSNVIDITTRVELEGALRQSEERFRDFAETAADWFWEMDHDLRFVYLSGRVEEVLGVPPLELIGKTRKEAHNTQSYIDDGWRQHLLRMEAHEPELSVEVNWTRPDGDSRIIRLNGKARFGPAGEFLGYRGVGTDLTGVKELEHAQLKDAAFRNAVIEKAAEGLCVCYPVEDFPYLHFTLWNDRMSEITGYTREQINQKGWYQSLYPDPEQQARAIERMGRMRQGDDLRGEEWSITRADGESCVISISTSVIPSQDKAPQVLALIQDVTTKRKQHDAILEIAKGISSESGVGFFSTLLQTLTPALGGFYSFLGMHDADSKNRVHSLAVYNPEGSEESFSYSLEGGPCAELLQGEYCIYPEHACDLFPNDTTLVKYSAEGYAGAPLADSHGEQQGLLVVLFKHPIENPQYVESILRIFATRISSELERNQTEQRLLEERKRFQDFAEVASDWFWEMDADLRFSYFSDRLEEAIGVPADMFIGKSRKDLLVEGYDKSMWDEHLAQLEAHLPFSDFQYSIKRPDAQKIYVRVSGIPLFDSTGKFKGYRGIGYNLTSEVEARQAERRLQNRLHDAIESVPGGVILFDNNDQMILCNSAYRKAVKEIGSMLKPGLSFRQLNHALATVGLVDLEGVSVDDWVEKRVRMHKERKPFILKVKNDRWIEVMEFPTQEKGTLVIRMDITDRMRAQKALKASESRYRTLIEQAADGLIVTDKQGVITDCNRSLQVMLGYTVDALLSHRVDEFIDSADCESYEKQRSEVHRKGSLIIQRKMIRRDGSVLPVEVSARALPDGGIQALVRDISERLFSEERLRLSATVFESTREGVLITDVNGKITAVNTAFTDITGYTEAEVFGRDPSMFKSGKHTDAFYSEMWAAIDSAGYWRGEIWNRRKNGEIYPEWETISTVRDERGRLTNYVAVFSDISDIKESESQLEYLAHHDPLTELPNRLLFTARLDHALERAKRDGTCLAVLFIDLDLFKNINDSLGHPIGDALLQKVASRLKGQLRDEDTVARLGGDEFTVLLEQLTNQERAGNIAAKLALSLNDPFIIEEHNLHIAASIGISIYPNDGDTAATLLRNADAAMYQAKAQGRDGYQYYTEEMTSSAVKRVLLENSLRQAIVLDQFVVYFQPKISLVDGKLIGSEALVRWLHPDMGLVPPDNFIPLAEDTGLIVPIGSWVLNTACRQIKQWREKGLETGTVAVNLSGQQLQRGNLVETVKQALKDSGLAASLLELEITESFLMDQADKAIGVLSELRALGVTLSIDDFGTGYSSLSYLKQLPINNLKIDKSFVRDIPQDPNDEAIARAIISLAGNLQLDVIAEGIETEEQLAFLRREGCELGQGYLFSPPIPAKDFEVYMQRKMEAFITTGSAKSVR</sequence>
<dbReference type="FunFam" id="3.30.70.270:FF:000001">
    <property type="entry name" value="Diguanylate cyclase domain protein"/>
    <property type="match status" value="1"/>
</dbReference>
<dbReference type="Pfam" id="PF00990">
    <property type="entry name" value="GGDEF"/>
    <property type="match status" value="1"/>
</dbReference>
<keyword evidence="3" id="KW-0973">c-di-GMP</keyword>
<dbReference type="Pfam" id="PF12860">
    <property type="entry name" value="PAS_7"/>
    <property type="match status" value="1"/>
</dbReference>
<dbReference type="NCBIfam" id="TIGR00254">
    <property type="entry name" value="GGDEF"/>
    <property type="match status" value="1"/>
</dbReference>
<evidence type="ECO:0000256" key="3">
    <source>
        <dbReference type="ARBA" id="ARBA00022636"/>
    </source>
</evidence>
<dbReference type="InterPro" id="IPR001633">
    <property type="entry name" value="EAL_dom"/>
</dbReference>
<dbReference type="Gene3D" id="3.30.70.270">
    <property type="match status" value="1"/>
</dbReference>
<dbReference type="SMART" id="SM00267">
    <property type="entry name" value="GGDEF"/>
    <property type="match status" value="1"/>
</dbReference>
<dbReference type="SUPFAM" id="SSF55785">
    <property type="entry name" value="PYP-like sensor domain (PAS domain)"/>
    <property type="match status" value="6"/>
</dbReference>
<dbReference type="Pfam" id="PF00563">
    <property type="entry name" value="EAL"/>
    <property type="match status" value="1"/>
</dbReference>
<dbReference type="PROSITE" id="PS50113">
    <property type="entry name" value="PAC"/>
    <property type="match status" value="4"/>
</dbReference>
<feature type="domain" description="PAC" evidence="6">
    <location>
        <begin position="363"/>
        <end position="415"/>
    </location>
</feature>
<dbReference type="PROSITE" id="PS50887">
    <property type="entry name" value="GGDEF"/>
    <property type="match status" value="1"/>
</dbReference>
<accession>A0A558DQC2</accession>
<dbReference type="Gene3D" id="3.20.20.450">
    <property type="entry name" value="EAL domain"/>
    <property type="match status" value="1"/>
</dbReference>
<dbReference type="CDD" id="cd01948">
    <property type="entry name" value="EAL"/>
    <property type="match status" value="1"/>
</dbReference>
<dbReference type="OrthoDB" id="9804951at2"/>
<dbReference type="SUPFAM" id="SSF55781">
    <property type="entry name" value="GAF domain-like"/>
    <property type="match status" value="1"/>
</dbReference>
<dbReference type="SUPFAM" id="SSF141868">
    <property type="entry name" value="EAL domain-like"/>
    <property type="match status" value="1"/>
</dbReference>
<dbReference type="CDD" id="cd01949">
    <property type="entry name" value="GGDEF"/>
    <property type="match status" value="1"/>
</dbReference>
<dbReference type="RefSeq" id="WP_144360406.1">
    <property type="nucleotide sequence ID" value="NZ_VMNH01000029.1"/>
</dbReference>
<dbReference type="InterPro" id="IPR013655">
    <property type="entry name" value="PAS_fold_3"/>
</dbReference>
<dbReference type="Pfam" id="PF00989">
    <property type="entry name" value="PAS"/>
    <property type="match status" value="1"/>
</dbReference>
<dbReference type="InterPro" id="IPR000160">
    <property type="entry name" value="GGDEF_dom"/>
</dbReference>
<feature type="domain" description="PAC" evidence="6">
    <location>
        <begin position="79"/>
        <end position="130"/>
    </location>
</feature>
<dbReference type="GO" id="GO:0071732">
    <property type="term" value="P:cellular response to nitric oxide"/>
    <property type="evidence" value="ECO:0007669"/>
    <property type="project" value="UniProtKB-ARBA"/>
</dbReference>
<evidence type="ECO:0000259" key="5">
    <source>
        <dbReference type="PROSITE" id="PS50112"/>
    </source>
</evidence>
<dbReference type="GO" id="GO:0071111">
    <property type="term" value="F:cyclic-guanylate-specific phosphodiesterase activity"/>
    <property type="evidence" value="ECO:0007669"/>
    <property type="project" value="UniProtKB-EC"/>
</dbReference>
<dbReference type="InterPro" id="IPR000700">
    <property type="entry name" value="PAS-assoc_C"/>
</dbReference>
<evidence type="ECO:0000259" key="6">
    <source>
        <dbReference type="PROSITE" id="PS50113"/>
    </source>
</evidence>
<organism evidence="9 10">
    <name type="scientific">Sedimenticola selenatireducens</name>
    <dbReference type="NCBI Taxonomy" id="191960"/>
    <lineage>
        <taxon>Bacteria</taxon>
        <taxon>Pseudomonadati</taxon>
        <taxon>Pseudomonadota</taxon>
        <taxon>Gammaproteobacteria</taxon>
        <taxon>Chromatiales</taxon>
        <taxon>Sedimenticolaceae</taxon>
        <taxon>Sedimenticola</taxon>
    </lineage>
</organism>
<evidence type="ECO:0000256" key="1">
    <source>
        <dbReference type="ARBA" id="ARBA00001946"/>
    </source>
</evidence>
<name>A0A558DQC2_9GAMM</name>
<feature type="domain" description="PAC" evidence="6">
    <location>
        <begin position="778"/>
        <end position="830"/>
    </location>
</feature>
<comment type="caution">
    <text evidence="9">The sequence shown here is derived from an EMBL/GenBank/DDBJ whole genome shotgun (WGS) entry which is preliminary data.</text>
</comment>
<dbReference type="CDD" id="cd00130">
    <property type="entry name" value="PAS"/>
    <property type="match status" value="6"/>
</dbReference>
<feature type="domain" description="PAS" evidence="5">
    <location>
        <begin position="7"/>
        <end position="58"/>
    </location>
</feature>
<dbReference type="InterPro" id="IPR029787">
    <property type="entry name" value="Nucleotide_cyclase"/>
</dbReference>
<dbReference type="PANTHER" id="PTHR44757:SF2">
    <property type="entry name" value="BIOFILM ARCHITECTURE MAINTENANCE PROTEIN MBAA"/>
    <property type="match status" value="1"/>
</dbReference>
<evidence type="ECO:0000313" key="9">
    <source>
        <dbReference type="EMBL" id="TVO69877.1"/>
    </source>
</evidence>
<feature type="domain" description="PAC" evidence="6">
    <location>
        <begin position="1147"/>
        <end position="1199"/>
    </location>
</feature>
<dbReference type="SMART" id="SM00091">
    <property type="entry name" value="PAS"/>
    <property type="match status" value="8"/>
</dbReference>
<dbReference type="PROSITE" id="PS50883">
    <property type="entry name" value="EAL"/>
    <property type="match status" value="1"/>
</dbReference>